<feature type="repeat" description="WD" evidence="3">
    <location>
        <begin position="235"/>
        <end position="276"/>
    </location>
</feature>
<dbReference type="InterPro" id="IPR036322">
    <property type="entry name" value="WD40_repeat_dom_sf"/>
</dbReference>
<dbReference type="PRINTS" id="PR00320">
    <property type="entry name" value="GPROTEINBRPT"/>
</dbReference>
<comment type="caution">
    <text evidence="4">The sequence shown here is derived from an EMBL/GenBank/DDBJ whole genome shotgun (WGS) entry which is preliminary data.</text>
</comment>
<evidence type="ECO:0000256" key="1">
    <source>
        <dbReference type="ARBA" id="ARBA00022574"/>
    </source>
</evidence>
<keyword evidence="2" id="KW-0677">Repeat</keyword>
<dbReference type="Proteomes" id="UP000789901">
    <property type="component" value="Unassembled WGS sequence"/>
</dbReference>
<dbReference type="InterPro" id="IPR019775">
    <property type="entry name" value="WD40_repeat_CS"/>
</dbReference>
<proteinExistence type="predicted"/>
<gene>
    <name evidence="4" type="ORF">GMARGA_LOCUS12301</name>
</gene>
<evidence type="ECO:0000256" key="3">
    <source>
        <dbReference type="PROSITE-ProRule" id="PRU00221"/>
    </source>
</evidence>
<reference evidence="4 5" key="1">
    <citation type="submission" date="2021-06" db="EMBL/GenBank/DDBJ databases">
        <authorList>
            <person name="Kallberg Y."/>
            <person name="Tangrot J."/>
            <person name="Rosling A."/>
        </authorList>
    </citation>
    <scope>NUCLEOTIDE SEQUENCE [LARGE SCALE GENOMIC DNA]</scope>
    <source>
        <strain evidence="4 5">120-4 pot B 10/14</strain>
    </source>
</reference>
<dbReference type="SMART" id="SM00320">
    <property type="entry name" value="WD40"/>
    <property type="match status" value="6"/>
</dbReference>
<keyword evidence="5" id="KW-1185">Reference proteome</keyword>
<feature type="repeat" description="WD" evidence="3">
    <location>
        <begin position="41"/>
        <end position="82"/>
    </location>
</feature>
<evidence type="ECO:0000313" key="5">
    <source>
        <dbReference type="Proteomes" id="UP000789901"/>
    </source>
</evidence>
<dbReference type="SUPFAM" id="SSF50978">
    <property type="entry name" value="WD40 repeat-like"/>
    <property type="match status" value="1"/>
</dbReference>
<keyword evidence="1 3" id="KW-0853">WD repeat</keyword>
<dbReference type="InterPro" id="IPR051510">
    <property type="entry name" value="SKI8"/>
</dbReference>
<protein>
    <submittedName>
        <fullName evidence="4">14936_t:CDS:1</fullName>
    </submittedName>
</protein>
<dbReference type="Gene3D" id="2.130.10.10">
    <property type="entry name" value="YVTN repeat-like/Quinoprotein amine dehydrogenase"/>
    <property type="match status" value="2"/>
</dbReference>
<feature type="repeat" description="WD" evidence="3">
    <location>
        <begin position="193"/>
        <end position="219"/>
    </location>
</feature>
<dbReference type="EMBL" id="CAJVQB010007460">
    <property type="protein sequence ID" value="CAG8703787.1"/>
    <property type="molecule type" value="Genomic_DNA"/>
</dbReference>
<evidence type="ECO:0000313" key="4">
    <source>
        <dbReference type="EMBL" id="CAG8703787.1"/>
    </source>
</evidence>
<dbReference type="InterPro" id="IPR020472">
    <property type="entry name" value="WD40_PAC1"/>
</dbReference>
<dbReference type="PROSITE" id="PS50082">
    <property type="entry name" value="WD_REPEATS_2"/>
    <property type="match status" value="5"/>
</dbReference>
<accession>A0ABN7UZ34</accession>
<evidence type="ECO:0000256" key="2">
    <source>
        <dbReference type="ARBA" id="ARBA00022737"/>
    </source>
</evidence>
<dbReference type="PANTHER" id="PTHR44090:SF1">
    <property type="entry name" value="SUPERKILLER COMPLEX PROTEIN 8"/>
    <property type="match status" value="1"/>
</dbReference>
<dbReference type="InterPro" id="IPR015943">
    <property type="entry name" value="WD40/YVTN_repeat-like_dom_sf"/>
</dbReference>
<dbReference type="PROSITE" id="PS50294">
    <property type="entry name" value="WD_REPEATS_REGION"/>
    <property type="match status" value="4"/>
</dbReference>
<dbReference type="Pfam" id="PF23869">
    <property type="entry name" value="Beta-prop_WDR75_1st"/>
    <property type="match status" value="1"/>
</dbReference>
<feature type="repeat" description="WD" evidence="3">
    <location>
        <begin position="277"/>
        <end position="312"/>
    </location>
</feature>
<name>A0ABN7UZ34_GIGMA</name>
<dbReference type="PROSITE" id="PS00678">
    <property type="entry name" value="WD_REPEATS_1"/>
    <property type="match status" value="1"/>
</dbReference>
<dbReference type="CDD" id="cd00200">
    <property type="entry name" value="WD40"/>
    <property type="match status" value="1"/>
</dbReference>
<feature type="repeat" description="WD" evidence="3">
    <location>
        <begin position="83"/>
        <end position="124"/>
    </location>
</feature>
<dbReference type="PANTHER" id="PTHR44090">
    <property type="entry name" value="WD REPEAT-CONTAINING PROTEIN 61"/>
    <property type="match status" value="1"/>
</dbReference>
<sequence>WYNIYQVINFRIDQRTSIFTYSIDLRQQKMSVQYTTHIEQSNAHSSGIWSAKWSPRSNVVITGSLDKTIKVWDAETGEYYRTLHGHNLGIISLDIDPMGEMIVSVSLDNTIRRWSVNDGIHLETIQVIPGDAWSCQFSPALPEVRHFATSSQKGKSPNGKLLAFSTENDCIHLFDVESGKNIHKFKGETGCPIRTIDFTPNSSLLISGSDDETINIYDVYLSKINEKFCDNNGKCTGLDGFVMSVAAAGDNEHFVSGSTDGKVKLWNIENKQCLSTVGTHSNQVSALSWNPDGDKFISVSEDKSLKWYTATS</sequence>
<dbReference type="InterPro" id="IPR001680">
    <property type="entry name" value="WD40_rpt"/>
</dbReference>
<feature type="non-terminal residue" evidence="4">
    <location>
        <position position="1"/>
    </location>
</feature>
<organism evidence="4 5">
    <name type="scientific">Gigaspora margarita</name>
    <dbReference type="NCBI Taxonomy" id="4874"/>
    <lineage>
        <taxon>Eukaryota</taxon>
        <taxon>Fungi</taxon>
        <taxon>Fungi incertae sedis</taxon>
        <taxon>Mucoromycota</taxon>
        <taxon>Glomeromycotina</taxon>
        <taxon>Glomeromycetes</taxon>
        <taxon>Diversisporales</taxon>
        <taxon>Gigasporaceae</taxon>
        <taxon>Gigaspora</taxon>
    </lineage>
</organism>